<keyword evidence="2" id="KW-1133">Transmembrane helix</keyword>
<evidence type="ECO:0000256" key="1">
    <source>
        <dbReference type="SAM" id="MobiDB-lite"/>
    </source>
</evidence>
<feature type="compositionally biased region" description="Acidic residues" evidence="1">
    <location>
        <begin position="8"/>
        <end position="19"/>
    </location>
</feature>
<dbReference type="STRING" id="576137.A0A1L7XAX6"/>
<dbReference type="OrthoDB" id="5281164at2759"/>
<organism evidence="4 5">
    <name type="scientific">Phialocephala subalpina</name>
    <dbReference type="NCBI Taxonomy" id="576137"/>
    <lineage>
        <taxon>Eukaryota</taxon>
        <taxon>Fungi</taxon>
        <taxon>Dikarya</taxon>
        <taxon>Ascomycota</taxon>
        <taxon>Pezizomycotina</taxon>
        <taxon>Leotiomycetes</taxon>
        <taxon>Helotiales</taxon>
        <taxon>Mollisiaceae</taxon>
        <taxon>Phialocephala</taxon>
        <taxon>Phialocephala fortinii species complex</taxon>
    </lineage>
</organism>
<dbReference type="EMBL" id="FJOG01000020">
    <property type="protein sequence ID" value="CZR62127.1"/>
    <property type="molecule type" value="Genomic_DNA"/>
</dbReference>
<dbReference type="PROSITE" id="PS50181">
    <property type="entry name" value="FBOX"/>
    <property type="match status" value="1"/>
</dbReference>
<reference evidence="4 5" key="1">
    <citation type="submission" date="2016-03" db="EMBL/GenBank/DDBJ databases">
        <authorList>
            <person name="Ploux O."/>
        </authorList>
    </citation>
    <scope>NUCLEOTIDE SEQUENCE [LARGE SCALE GENOMIC DNA]</scope>
    <source>
        <strain evidence="4 5">UAMH 11012</strain>
    </source>
</reference>
<dbReference type="InterPro" id="IPR036047">
    <property type="entry name" value="F-box-like_dom_sf"/>
</dbReference>
<dbReference type="AlphaFoldDB" id="A0A1L7XAX6"/>
<evidence type="ECO:0000313" key="4">
    <source>
        <dbReference type="EMBL" id="CZR62127.1"/>
    </source>
</evidence>
<evidence type="ECO:0000256" key="2">
    <source>
        <dbReference type="SAM" id="Phobius"/>
    </source>
</evidence>
<accession>A0A1L7XAX6</accession>
<dbReference type="InterPro" id="IPR001810">
    <property type="entry name" value="F-box_dom"/>
</dbReference>
<name>A0A1L7XAX6_9HELO</name>
<keyword evidence="2" id="KW-0472">Membrane</keyword>
<keyword evidence="2" id="KW-0812">Transmembrane</keyword>
<feature type="domain" description="F-box" evidence="3">
    <location>
        <begin position="26"/>
        <end position="78"/>
    </location>
</feature>
<gene>
    <name evidence="4" type="ORF">PAC_12024</name>
</gene>
<evidence type="ECO:0000259" key="3">
    <source>
        <dbReference type="PROSITE" id="PS50181"/>
    </source>
</evidence>
<dbReference type="SUPFAM" id="SSF81383">
    <property type="entry name" value="F-box domain"/>
    <property type="match status" value="1"/>
</dbReference>
<keyword evidence="5" id="KW-1185">Reference proteome</keyword>
<dbReference type="Proteomes" id="UP000184330">
    <property type="component" value="Unassembled WGS sequence"/>
</dbReference>
<sequence>MALATMEKEEEVEEVEETTSDVKKQKIGLMELPTELHLQISQYLTYPDALSLKHTNRHFNSFVYTGVHLKVEWLIKRRILHLDCPHDRGCELGSDMRFCRGSVRLLMKRRREHGECETREGGRGCLVFETKVCEYRKERMTRWEKLKEWVSTEGGRDVLWWVLVTVLGVGLGLVSMVLMRMMRTKSALAVGGEI</sequence>
<feature type="region of interest" description="Disordered" evidence="1">
    <location>
        <begin position="1"/>
        <end position="20"/>
    </location>
</feature>
<evidence type="ECO:0000313" key="5">
    <source>
        <dbReference type="Proteomes" id="UP000184330"/>
    </source>
</evidence>
<protein>
    <recommendedName>
        <fullName evidence="3">F-box domain-containing protein</fullName>
    </recommendedName>
</protein>
<feature type="transmembrane region" description="Helical" evidence="2">
    <location>
        <begin position="158"/>
        <end position="178"/>
    </location>
</feature>
<proteinExistence type="predicted"/>